<dbReference type="EMBL" id="JBHILM010000053">
    <property type="protein sequence ID" value="MFB5684972.1"/>
    <property type="molecule type" value="Genomic_DNA"/>
</dbReference>
<dbReference type="SUPFAM" id="SSF47413">
    <property type="entry name" value="lambda repressor-like DNA-binding domains"/>
    <property type="match status" value="1"/>
</dbReference>
<evidence type="ECO:0000259" key="4">
    <source>
        <dbReference type="PROSITE" id="PS50943"/>
    </source>
</evidence>
<evidence type="ECO:0000256" key="2">
    <source>
        <dbReference type="ARBA" id="ARBA00023125"/>
    </source>
</evidence>
<name>A0ABV5BHM4_9BACL</name>
<dbReference type="SMART" id="SM00530">
    <property type="entry name" value="HTH_XRE"/>
    <property type="match status" value="1"/>
</dbReference>
<evidence type="ECO:0000256" key="1">
    <source>
        <dbReference type="ARBA" id="ARBA00023015"/>
    </source>
</evidence>
<evidence type="ECO:0000313" key="5">
    <source>
        <dbReference type="EMBL" id="MFB5684972.1"/>
    </source>
</evidence>
<evidence type="ECO:0000313" key="6">
    <source>
        <dbReference type="Proteomes" id="UP001580407"/>
    </source>
</evidence>
<dbReference type="InterPro" id="IPR010982">
    <property type="entry name" value="Lambda_DNA-bd_dom_sf"/>
</dbReference>
<keyword evidence="1" id="KW-0805">Transcription regulation</keyword>
<dbReference type="PANTHER" id="PTHR46797">
    <property type="entry name" value="HTH-TYPE TRANSCRIPTIONAL REGULATOR"/>
    <property type="match status" value="1"/>
</dbReference>
<dbReference type="Gene3D" id="1.10.260.40">
    <property type="entry name" value="lambda repressor-like DNA-binding domains"/>
    <property type="match status" value="1"/>
</dbReference>
<evidence type="ECO:0000256" key="3">
    <source>
        <dbReference type="ARBA" id="ARBA00023163"/>
    </source>
</evidence>
<proteinExistence type="predicted"/>
<accession>A0ABV5BHM4</accession>
<sequence length="109" mass="12227">MEHTLTRIGRNIRQYRKWKGWTQEQLAELVGIHFSQIGNIERGEYNVNIQTLEKIANALGVSLSELISDGDGKGIDMSDTVIEAVALLLEQSETDQRKAVDILKVLFGT</sequence>
<dbReference type="PROSITE" id="PS50943">
    <property type="entry name" value="HTH_CROC1"/>
    <property type="match status" value="1"/>
</dbReference>
<reference evidence="5 6" key="1">
    <citation type="submission" date="2024-09" db="EMBL/GenBank/DDBJ databases">
        <authorList>
            <person name="Ruan L."/>
        </authorList>
    </citation>
    <scope>NUCLEOTIDE SEQUENCE [LARGE SCALE GENOMIC DNA]</scope>
    <source>
        <strain evidence="5 6">D33</strain>
    </source>
</reference>
<keyword evidence="3" id="KW-0804">Transcription</keyword>
<dbReference type="PANTHER" id="PTHR46797:SF23">
    <property type="entry name" value="HTH-TYPE TRANSCRIPTIONAL REGULATOR SUTR"/>
    <property type="match status" value="1"/>
</dbReference>
<keyword evidence="2" id="KW-0238">DNA-binding</keyword>
<comment type="caution">
    <text evidence="5">The sequence shown here is derived from an EMBL/GenBank/DDBJ whole genome shotgun (WGS) entry which is preliminary data.</text>
</comment>
<dbReference type="Proteomes" id="UP001580407">
    <property type="component" value="Unassembled WGS sequence"/>
</dbReference>
<dbReference type="InterPro" id="IPR001387">
    <property type="entry name" value="Cro/C1-type_HTH"/>
</dbReference>
<dbReference type="RefSeq" id="WP_375528636.1">
    <property type="nucleotide sequence ID" value="NZ_JBHILM010000053.1"/>
</dbReference>
<keyword evidence="6" id="KW-1185">Reference proteome</keyword>
<dbReference type="InterPro" id="IPR050807">
    <property type="entry name" value="TransReg_Diox_bact_type"/>
</dbReference>
<feature type="domain" description="HTH cro/C1-type" evidence="4">
    <location>
        <begin position="12"/>
        <end position="66"/>
    </location>
</feature>
<dbReference type="Pfam" id="PF01381">
    <property type="entry name" value="HTH_3"/>
    <property type="match status" value="1"/>
</dbReference>
<dbReference type="CDD" id="cd00093">
    <property type="entry name" value="HTH_XRE"/>
    <property type="match status" value="1"/>
</dbReference>
<protein>
    <submittedName>
        <fullName evidence="5">Helix-turn-helix domain-containing protein</fullName>
    </submittedName>
</protein>
<organism evidence="5 6">
    <name type="scientific">Paenibacillus terreus</name>
    <dbReference type="NCBI Taxonomy" id="1387834"/>
    <lineage>
        <taxon>Bacteria</taxon>
        <taxon>Bacillati</taxon>
        <taxon>Bacillota</taxon>
        <taxon>Bacilli</taxon>
        <taxon>Bacillales</taxon>
        <taxon>Paenibacillaceae</taxon>
        <taxon>Paenibacillus</taxon>
    </lineage>
</organism>
<gene>
    <name evidence="5" type="ORF">ACE3NQ_29090</name>
</gene>